<reference evidence="1 2" key="1">
    <citation type="submission" date="2022-10" db="EMBL/GenBank/DDBJ databases">
        <title>Draft genome assembly of moderately radiation resistant bacterium Metabacillus halosaccharovorans.</title>
        <authorList>
            <person name="Pal S."/>
            <person name="Gopinathan A."/>
        </authorList>
    </citation>
    <scope>NUCLEOTIDE SEQUENCE [LARGE SCALE GENOMIC DNA]</scope>
    <source>
        <strain evidence="1 2">VITHBRA001</strain>
    </source>
</reference>
<gene>
    <name evidence="1" type="ORF">OIH86_19105</name>
</gene>
<dbReference type="RefSeq" id="WP_264143975.1">
    <property type="nucleotide sequence ID" value="NZ_JAOYEY010000047.1"/>
</dbReference>
<evidence type="ECO:0000313" key="2">
    <source>
        <dbReference type="Proteomes" id="UP001526147"/>
    </source>
</evidence>
<dbReference type="EMBL" id="JAOYEY010000047">
    <property type="protein sequence ID" value="MCV9887756.1"/>
    <property type="molecule type" value="Genomic_DNA"/>
</dbReference>
<accession>A0ABT3DL33</accession>
<proteinExistence type="predicted"/>
<evidence type="ECO:0000313" key="1">
    <source>
        <dbReference type="EMBL" id="MCV9887756.1"/>
    </source>
</evidence>
<comment type="caution">
    <text evidence="1">The sequence shown here is derived from an EMBL/GenBank/DDBJ whole genome shotgun (WGS) entry which is preliminary data.</text>
</comment>
<protein>
    <submittedName>
        <fullName evidence="1">Uncharacterized protein</fullName>
    </submittedName>
</protein>
<dbReference type="Proteomes" id="UP001526147">
    <property type="component" value="Unassembled WGS sequence"/>
</dbReference>
<organism evidence="1 2">
    <name type="scientific">Metabacillus halosaccharovorans</name>
    <dbReference type="NCBI Taxonomy" id="930124"/>
    <lineage>
        <taxon>Bacteria</taxon>
        <taxon>Bacillati</taxon>
        <taxon>Bacillota</taxon>
        <taxon>Bacilli</taxon>
        <taxon>Bacillales</taxon>
        <taxon>Bacillaceae</taxon>
        <taxon>Metabacillus</taxon>
    </lineage>
</organism>
<keyword evidence="2" id="KW-1185">Reference proteome</keyword>
<name>A0ABT3DL33_9BACI</name>
<sequence>MSDNKLFLEELKDLVENGLSLNEYRVNGLVEKYNKNPFLIIQLYQIIVKNYRVLPFLIDIESAIYEYIVNEEMLNDKTFYGATLYVADMFDTTQTYIKCKINQTKKAPNRLLSA</sequence>